<sequence length="83" mass="9931">MHAEWRRQSPWLHECYVKSLTVAKGRKESCRGDGRGVWITCLLCLQLRLIEIGERRHHMHQFQKSLCKCCDCELCTVHQYRMI</sequence>
<evidence type="ECO:0000313" key="1">
    <source>
        <dbReference type="EMBL" id="KIO10829.1"/>
    </source>
</evidence>
<dbReference type="Proteomes" id="UP000054217">
    <property type="component" value="Unassembled WGS sequence"/>
</dbReference>
<dbReference type="AlphaFoldDB" id="A0A0C3PQN2"/>
<accession>A0A0C3PQN2</accession>
<reference evidence="2" key="2">
    <citation type="submission" date="2015-01" db="EMBL/GenBank/DDBJ databases">
        <title>Evolutionary Origins and Diversification of the Mycorrhizal Mutualists.</title>
        <authorList>
            <consortium name="DOE Joint Genome Institute"/>
            <consortium name="Mycorrhizal Genomics Consortium"/>
            <person name="Kohler A."/>
            <person name="Kuo A."/>
            <person name="Nagy L.G."/>
            <person name="Floudas D."/>
            <person name="Copeland A."/>
            <person name="Barry K.W."/>
            <person name="Cichocki N."/>
            <person name="Veneault-Fourrey C."/>
            <person name="LaButti K."/>
            <person name="Lindquist E.A."/>
            <person name="Lipzen A."/>
            <person name="Lundell T."/>
            <person name="Morin E."/>
            <person name="Murat C."/>
            <person name="Riley R."/>
            <person name="Ohm R."/>
            <person name="Sun H."/>
            <person name="Tunlid A."/>
            <person name="Henrissat B."/>
            <person name="Grigoriev I.V."/>
            <person name="Hibbett D.S."/>
            <person name="Martin F."/>
        </authorList>
    </citation>
    <scope>NUCLEOTIDE SEQUENCE [LARGE SCALE GENOMIC DNA]</scope>
    <source>
        <strain evidence="2">Marx 270</strain>
    </source>
</reference>
<gene>
    <name evidence="1" type="ORF">M404DRAFT_877563</name>
</gene>
<reference evidence="1 2" key="1">
    <citation type="submission" date="2014-04" db="EMBL/GenBank/DDBJ databases">
        <authorList>
            <consortium name="DOE Joint Genome Institute"/>
            <person name="Kuo A."/>
            <person name="Kohler A."/>
            <person name="Costa M.D."/>
            <person name="Nagy L.G."/>
            <person name="Floudas D."/>
            <person name="Copeland A."/>
            <person name="Barry K.W."/>
            <person name="Cichocki N."/>
            <person name="Veneault-Fourrey C."/>
            <person name="LaButti K."/>
            <person name="Lindquist E.A."/>
            <person name="Lipzen A."/>
            <person name="Lundell T."/>
            <person name="Morin E."/>
            <person name="Murat C."/>
            <person name="Sun H."/>
            <person name="Tunlid A."/>
            <person name="Henrissat B."/>
            <person name="Grigoriev I.V."/>
            <person name="Hibbett D.S."/>
            <person name="Martin F."/>
            <person name="Nordberg H.P."/>
            <person name="Cantor M.N."/>
            <person name="Hua S.X."/>
        </authorList>
    </citation>
    <scope>NUCLEOTIDE SEQUENCE [LARGE SCALE GENOMIC DNA]</scope>
    <source>
        <strain evidence="1 2">Marx 270</strain>
    </source>
</reference>
<name>A0A0C3PQN2_PISTI</name>
<dbReference type="EMBL" id="KN831951">
    <property type="protein sequence ID" value="KIO10829.1"/>
    <property type="molecule type" value="Genomic_DNA"/>
</dbReference>
<keyword evidence="2" id="KW-1185">Reference proteome</keyword>
<protein>
    <submittedName>
        <fullName evidence="1">Uncharacterized protein</fullName>
    </submittedName>
</protein>
<dbReference type="InParanoid" id="A0A0C3PQN2"/>
<dbReference type="HOGENOM" id="CLU_2543510_0_0_1"/>
<proteinExistence type="predicted"/>
<organism evidence="1 2">
    <name type="scientific">Pisolithus tinctorius Marx 270</name>
    <dbReference type="NCBI Taxonomy" id="870435"/>
    <lineage>
        <taxon>Eukaryota</taxon>
        <taxon>Fungi</taxon>
        <taxon>Dikarya</taxon>
        <taxon>Basidiomycota</taxon>
        <taxon>Agaricomycotina</taxon>
        <taxon>Agaricomycetes</taxon>
        <taxon>Agaricomycetidae</taxon>
        <taxon>Boletales</taxon>
        <taxon>Sclerodermatineae</taxon>
        <taxon>Pisolithaceae</taxon>
        <taxon>Pisolithus</taxon>
    </lineage>
</organism>
<evidence type="ECO:0000313" key="2">
    <source>
        <dbReference type="Proteomes" id="UP000054217"/>
    </source>
</evidence>